<dbReference type="GO" id="GO:0003676">
    <property type="term" value="F:nucleic acid binding"/>
    <property type="evidence" value="ECO:0007669"/>
    <property type="project" value="InterPro"/>
</dbReference>
<feature type="binding site" evidence="8">
    <location>
        <position position="106"/>
    </location>
    <ligand>
        <name>Zn(2+)</name>
        <dbReference type="ChEBI" id="CHEBI:29105"/>
        <label>2</label>
    </ligand>
</feature>
<keyword evidence="5 8" id="KW-0862">Zinc</keyword>
<feature type="binding site" evidence="8">
    <location>
        <position position="27"/>
    </location>
    <ligand>
        <name>Zn(2+)</name>
        <dbReference type="ChEBI" id="CHEBI:29105"/>
        <label>1</label>
    </ligand>
</feature>
<dbReference type="GO" id="GO:0006363">
    <property type="term" value="P:termination of RNA polymerase I transcription"/>
    <property type="evidence" value="ECO:0007669"/>
    <property type="project" value="TreeGrafter"/>
</dbReference>
<dbReference type="OrthoDB" id="10056816at2759"/>
<dbReference type="InterPro" id="IPR001222">
    <property type="entry name" value="Znf_TFIIS"/>
</dbReference>
<dbReference type="AlphaFoldDB" id="A0A9Q0LUS1"/>
<organism evidence="11 12">
    <name type="scientific">Anaeramoeba ignava</name>
    <name type="common">Anaerobic marine amoeba</name>
    <dbReference type="NCBI Taxonomy" id="1746090"/>
    <lineage>
        <taxon>Eukaryota</taxon>
        <taxon>Metamonada</taxon>
        <taxon>Anaeramoebidae</taxon>
        <taxon>Anaeramoeba</taxon>
    </lineage>
</organism>
<dbReference type="Proteomes" id="UP001149090">
    <property type="component" value="Unassembled WGS sequence"/>
</dbReference>
<comment type="function">
    <text evidence="7">DNA-dependent RNA polymerase catalyzes the transcription of DNA into RNA using the four ribonucleoside triphosphates as substrates.</text>
</comment>
<feature type="binding site" evidence="8">
    <location>
        <position position="8"/>
    </location>
    <ligand>
        <name>Zn(2+)</name>
        <dbReference type="ChEBI" id="CHEBI:29105"/>
        <label>1</label>
    </ligand>
</feature>
<protein>
    <recommendedName>
        <fullName evidence="7">DNA-directed RNA polymerase subunit</fullName>
    </recommendedName>
</protein>
<dbReference type="GO" id="GO:0008270">
    <property type="term" value="F:zinc ion binding"/>
    <property type="evidence" value="ECO:0007669"/>
    <property type="project" value="UniProtKB-KW"/>
</dbReference>
<name>A0A9Q0LUS1_ANAIG</name>
<dbReference type="GO" id="GO:0003899">
    <property type="term" value="F:DNA-directed RNA polymerase activity"/>
    <property type="evidence" value="ECO:0007669"/>
    <property type="project" value="InterPro"/>
</dbReference>
<dbReference type="PANTHER" id="PTHR11239">
    <property type="entry name" value="DNA-DIRECTED RNA POLYMERASE"/>
    <property type="match status" value="1"/>
</dbReference>
<dbReference type="InterPro" id="IPR034004">
    <property type="entry name" value="Zn_ribbon_RPA12_C"/>
</dbReference>
<comment type="subcellular location">
    <subcellularLocation>
        <location evidence="1">Nucleus</location>
        <location evidence="1">Nucleolus</location>
    </subcellularLocation>
</comment>
<evidence type="ECO:0000256" key="6">
    <source>
        <dbReference type="ARBA" id="ARBA00023242"/>
    </source>
</evidence>
<dbReference type="CDD" id="cd10507">
    <property type="entry name" value="Zn-ribbon_RPA12"/>
    <property type="match status" value="1"/>
</dbReference>
<evidence type="ECO:0000256" key="2">
    <source>
        <dbReference type="ARBA" id="ARBA00022478"/>
    </source>
</evidence>
<feature type="binding site" evidence="8">
    <location>
        <position position="81"/>
    </location>
    <ligand>
        <name>Zn(2+)</name>
        <dbReference type="ChEBI" id="CHEBI:29105"/>
        <label>2</label>
    </ligand>
</feature>
<dbReference type="InterPro" id="IPR012164">
    <property type="entry name" value="Rpa12/Rpb9/Rpc10/TFS"/>
</dbReference>
<evidence type="ECO:0000313" key="11">
    <source>
        <dbReference type="EMBL" id="KAJ5078270.1"/>
    </source>
</evidence>
<evidence type="ECO:0000259" key="10">
    <source>
        <dbReference type="PROSITE" id="PS51133"/>
    </source>
</evidence>
<keyword evidence="2 7" id="KW-0240">DNA-directed RNA polymerase</keyword>
<comment type="caution">
    <text evidence="11">The sequence shown here is derived from an EMBL/GenBank/DDBJ whole genome shotgun (WGS) entry which is preliminary data.</text>
</comment>
<dbReference type="Pfam" id="PF01096">
    <property type="entry name" value="Zn_ribbon_TFIIS"/>
    <property type="match status" value="1"/>
</dbReference>
<dbReference type="PROSITE" id="PS00466">
    <property type="entry name" value="ZF_TFIIS_1"/>
    <property type="match status" value="1"/>
</dbReference>
<evidence type="ECO:0000256" key="7">
    <source>
        <dbReference type="PIRNR" id="PIRNR005586"/>
    </source>
</evidence>
<evidence type="ECO:0000256" key="9">
    <source>
        <dbReference type="PIRSR" id="PIRSR005586-2"/>
    </source>
</evidence>
<dbReference type="PROSITE" id="PS51133">
    <property type="entry name" value="ZF_TFIIS_2"/>
    <property type="match status" value="1"/>
</dbReference>
<comment type="similarity">
    <text evidence="7">Belongs to the archaeal rpoM/eukaryotic RPA12/RPB9/RPC11 RNA polymerase family.</text>
</comment>
<keyword evidence="7" id="KW-0804">Transcription</keyword>
<evidence type="ECO:0000256" key="8">
    <source>
        <dbReference type="PIRSR" id="PIRSR005586-1"/>
    </source>
</evidence>
<dbReference type="EMBL" id="JAPDFW010000054">
    <property type="protein sequence ID" value="KAJ5078270.1"/>
    <property type="molecule type" value="Genomic_DNA"/>
</dbReference>
<dbReference type="PANTHER" id="PTHR11239:SF14">
    <property type="entry name" value="DNA-DIRECTED RNA POLYMERASE I SUBUNIT RPA12"/>
    <property type="match status" value="1"/>
</dbReference>
<dbReference type="OMA" id="IETWART"/>
<evidence type="ECO:0000256" key="3">
    <source>
        <dbReference type="ARBA" id="ARBA00022723"/>
    </source>
</evidence>
<evidence type="ECO:0000256" key="5">
    <source>
        <dbReference type="ARBA" id="ARBA00022833"/>
    </source>
</evidence>
<keyword evidence="12" id="KW-1185">Reference proteome</keyword>
<evidence type="ECO:0000256" key="1">
    <source>
        <dbReference type="ARBA" id="ARBA00004604"/>
    </source>
</evidence>
<keyword evidence="6 7" id="KW-0539">Nucleus</keyword>
<keyword evidence="3 8" id="KW-0479">Metal-binding</keyword>
<feature type="binding site" evidence="8">
    <location>
        <position position="30"/>
    </location>
    <ligand>
        <name>Zn(2+)</name>
        <dbReference type="ChEBI" id="CHEBI:29105"/>
        <label>1</label>
    </ligand>
</feature>
<evidence type="ECO:0000256" key="4">
    <source>
        <dbReference type="ARBA" id="ARBA00022771"/>
    </source>
</evidence>
<dbReference type="PIRSF" id="PIRSF005586">
    <property type="entry name" value="RNApol_RpoM"/>
    <property type="match status" value="1"/>
</dbReference>
<feature type="zinc finger region" description="C4-type" evidence="9">
    <location>
        <begin position="8"/>
        <end position="30"/>
    </location>
</feature>
<keyword evidence="4 9" id="KW-0863">Zinc-finger</keyword>
<gene>
    <name evidence="11" type="ORF">M0811_05058</name>
</gene>
<accession>A0A9Q0LUS1</accession>
<feature type="binding site" evidence="8">
    <location>
        <position position="109"/>
    </location>
    <ligand>
        <name>Zn(2+)</name>
        <dbReference type="ChEBI" id="CHEBI:29105"/>
        <label>2</label>
    </ligand>
</feature>
<feature type="binding site" evidence="8">
    <location>
        <position position="78"/>
    </location>
    <ligand>
        <name>Zn(2+)</name>
        <dbReference type="ChEBI" id="CHEBI:29105"/>
        <label>2</label>
    </ligand>
</feature>
<dbReference type="SUPFAM" id="SSF57783">
    <property type="entry name" value="Zinc beta-ribbon"/>
    <property type="match status" value="1"/>
</dbReference>
<feature type="binding site" evidence="8">
    <location>
        <position position="11"/>
    </location>
    <ligand>
        <name>Zn(2+)</name>
        <dbReference type="ChEBI" id="CHEBI:29105"/>
        <label>1</label>
    </ligand>
</feature>
<dbReference type="GO" id="GO:0005736">
    <property type="term" value="C:RNA polymerase I complex"/>
    <property type="evidence" value="ECO:0007669"/>
    <property type="project" value="TreeGrafter"/>
</dbReference>
<proteinExistence type="inferred from homology"/>
<feature type="domain" description="TFIIS-type" evidence="10">
    <location>
        <begin position="74"/>
        <end position="114"/>
    </location>
</feature>
<evidence type="ECO:0000313" key="12">
    <source>
        <dbReference type="Proteomes" id="UP001149090"/>
    </source>
</evidence>
<sequence length="117" mass="13531">MEPFFDFCPVCHNYLNYTSIQSNSIICDVCGYETDVIDLDGKTHQSIHHLEDEINFLSDEAEDLEEEKESRSLINELCPKCGHNKLLFNTAQLRSADEGQTIFYECPKCHYSWSQNS</sequence>
<dbReference type="SMART" id="SM00440">
    <property type="entry name" value="ZnF_C2C2"/>
    <property type="match status" value="1"/>
</dbReference>
<reference evidence="11" key="1">
    <citation type="submission" date="2022-10" db="EMBL/GenBank/DDBJ databases">
        <title>Novel sulphate-reducing endosymbionts in the free-living metamonad Anaeramoeba.</title>
        <authorList>
            <person name="Jerlstrom-Hultqvist J."/>
            <person name="Cepicka I."/>
            <person name="Gallot-Lavallee L."/>
            <person name="Salas-Leiva D."/>
            <person name="Curtis B.A."/>
            <person name="Zahonova K."/>
            <person name="Pipaliya S."/>
            <person name="Dacks J."/>
            <person name="Roger A.J."/>
        </authorList>
    </citation>
    <scope>NUCLEOTIDE SEQUENCE</scope>
    <source>
        <strain evidence="11">BMAN</strain>
    </source>
</reference>
<dbReference type="Gene3D" id="2.20.25.10">
    <property type="match status" value="1"/>
</dbReference>